<keyword evidence="2" id="KW-0472">Membrane</keyword>
<protein>
    <submittedName>
        <fullName evidence="3">Uncharacterized protein</fullName>
    </submittedName>
</protein>
<reference evidence="3" key="2">
    <citation type="submission" date="2013-10" db="EMBL/GenBank/DDBJ databases">
        <authorList>
            <person name="Aslett M."/>
        </authorList>
    </citation>
    <scope>NUCLEOTIDE SEQUENCE [LARGE SCALE GENOMIC DNA]</scope>
    <source>
        <strain evidence="3">Houghton</strain>
    </source>
</reference>
<feature type="compositionally biased region" description="Low complexity" evidence="1">
    <location>
        <begin position="252"/>
        <end position="264"/>
    </location>
</feature>
<feature type="transmembrane region" description="Helical" evidence="2">
    <location>
        <begin position="470"/>
        <end position="491"/>
    </location>
</feature>
<evidence type="ECO:0000256" key="2">
    <source>
        <dbReference type="SAM" id="Phobius"/>
    </source>
</evidence>
<name>U6H4P4_9EIME</name>
<dbReference type="Proteomes" id="UP000018201">
    <property type="component" value="Unassembled WGS sequence"/>
</dbReference>
<accession>U6H4P4</accession>
<evidence type="ECO:0000256" key="1">
    <source>
        <dbReference type="SAM" id="MobiDB-lite"/>
    </source>
</evidence>
<dbReference type="EMBL" id="HG697673">
    <property type="protein sequence ID" value="CDI87521.1"/>
    <property type="molecule type" value="Genomic_DNA"/>
</dbReference>
<evidence type="ECO:0000313" key="3">
    <source>
        <dbReference type="EMBL" id="CDI87521.1"/>
    </source>
</evidence>
<reference evidence="3" key="1">
    <citation type="submission" date="2013-10" db="EMBL/GenBank/DDBJ databases">
        <title>Genomic analysis of the causative agents of coccidiosis in chickens.</title>
        <authorList>
            <person name="Reid A.J."/>
            <person name="Blake D."/>
            <person name="Billington K."/>
            <person name="Browne H."/>
            <person name="Dunn M."/>
            <person name="Hung S."/>
            <person name="Kawahara F."/>
            <person name="Miranda-Saavedra D."/>
            <person name="Mourier T."/>
            <person name="Nagra H."/>
            <person name="Otto T.D."/>
            <person name="Rawlings N."/>
            <person name="Sanchez A."/>
            <person name="Sanders M."/>
            <person name="Subramaniam C."/>
            <person name="Tay Y."/>
            <person name="Dear P."/>
            <person name="Doerig C."/>
            <person name="Gruber A."/>
            <person name="Parkinson J."/>
            <person name="Shirley M."/>
            <person name="Wan K.L."/>
            <person name="Berriman M."/>
            <person name="Tomley F."/>
            <person name="Pain A."/>
        </authorList>
    </citation>
    <scope>NUCLEOTIDE SEQUENCE [LARGE SCALE GENOMIC DNA]</scope>
    <source>
        <strain evidence="3">Houghton</strain>
    </source>
</reference>
<dbReference type="AlphaFoldDB" id="U6H4P4"/>
<keyword evidence="4" id="KW-1185">Reference proteome</keyword>
<keyword evidence="2" id="KW-0812">Transmembrane</keyword>
<feature type="region of interest" description="Disordered" evidence="1">
    <location>
        <begin position="239"/>
        <end position="264"/>
    </location>
</feature>
<keyword evidence="2" id="KW-1133">Transmembrane helix</keyword>
<feature type="compositionally biased region" description="Basic and acidic residues" evidence="1">
    <location>
        <begin position="575"/>
        <end position="585"/>
    </location>
</feature>
<evidence type="ECO:0000313" key="4">
    <source>
        <dbReference type="Proteomes" id="UP000018201"/>
    </source>
</evidence>
<feature type="region of interest" description="Disordered" evidence="1">
    <location>
        <begin position="548"/>
        <end position="585"/>
    </location>
</feature>
<feature type="transmembrane region" description="Helical" evidence="2">
    <location>
        <begin position="302"/>
        <end position="322"/>
    </location>
</feature>
<dbReference type="VEuPathDB" id="ToxoDB:EPH_0076260"/>
<feature type="transmembrane region" description="Helical" evidence="2">
    <location>
        <begin position="144"/>
        <end position="171"/>
    </location>
</feature>
<gene>
    <name evidence="3" type="ORF">EPH_0076260</name>
</gene>
<feature type="transmembrane region" description="Helical" evidence="2">
    <location>
        <begin position="52"/>
        <end position="77"/>
    </location>
</feature>
<feature type="transmembrane region" description="Helical" evidence="2">
    <location>
        <begin position="89"/>
        <end position="105"/>
    </location>
</feature>
<organism evidence="3 4">
    <name type="scientific">Eimeria praecox</name>
    <dbReference type="NCBI Taxonomy" id="51316"/>
    <lineage>
        <taxon>Eukaryota</taxon>
        <taxon>Sar</taxon>
        <taxon>Alveolata</taxon>
        <taxon>Apicomplexa</taxon>
        <taxon>Conoidasida</taxon>
        <taxon>Coccidia</taxon>
        <taxon>Eucoccidiorida</taxon>
        <taxon>Eimeriorina</taxon>
        <taxon>Eimeriidae</taxon>
        <taxon>Eimeria</taxon>
    </lineage>
</organism>
<sequence>MEDPTTLLKGKAGKPYVAASTEYDNLYQLELMYWSIKTLRKTTSVKAHVGNALLFAGFHIKSLVYSSCLCAISAALLKCIGLQTAPMNFGAVIACACLIMLQLLLQPIPLGGFWAVCVATFLLFIVGSEQLLAALAEGVLPKGVFAFVGFSCLWWLSPLIAAAVLAAILLLCHYLELFLAVSRGGYHIFCPPNPHLFSLDDLAGDAVQGRPLSLSLSKPRSPPSVAAFAQLFREKLSPRVQGPAMAQQRRTVGSPVSAASGPAATGQEAVVAERKLSGNPPHQKKPSSEGAWLVALWLRGPFFLASFGALCIAGSVGLYAVASDSAAASHGIRGPAVFDSISRLLLPMEKQPMHQIEASFAAVQHQDPPAERGASLTRNFLQRQQQLRADVLLPEDLRHRWEQRNKRFSTVLQARTPLTEDFLSDPFRNPSVNDPYAEATPGNSFLHIRLLDGAQRDEAHRQHGRKSAAALLLLALVLFTPLLGTSLAEWIEDIFFAHMVLIKRNPWMIVPPPTVSGHPQGPVIEPIKATESASASTNESDPLLHVAQERMTHQTPQNFLGLDTQLAREQQPEQQRGKQTDSEQA</sequence>
<feature type="transmembrane region" description="Helical" evidence="2">
    <location>
        <begin position="111"/>
        <end position="132"/>
    </location>
</feature>
<proteinExistence type="predicted"/>
<dbReference type="OrthoDB" id="346884at2759"/>